<dbReference type="GO" id="GO:0016052">
    <property type="term" value="P:carbohydrate catabolic process"/>
    <property type="evidence" value="ECO:0007669"/>
    <property type="project" value="TreeGrafter"/>
</dbReference>
<keyword evidence="3" id="KW-1185">Reference proteome</keyword>
<protein>
    <submittedName>
        <fullName evidence="2">Glycosyl hydrolase family 25</fullName>
    </submittedName>
</protein>
<dbReference type="GO" id="GO:0016998">
    <property type="term" value="P:cell wall macromolecule catabolic process"/>
    <property type="evidence" value="ECO:0007669"/>
    <property type="project" value="InterPro"/>
</dbReference>
<dbReference type="Proteomes" id="UP000295773">
    <property type="component" value="Unassembled WGS sequence"/>
</dbReference>
<dbReference type="EMBL" id="SMBP01000003">
    <property type="protein sequence ID" value="TCU62632.1"/>
    <property type="molecule type" value="Genomic_DNA"/>
</dbReference>
<sequence>MKRFGIDVSEHNGIIDWKAIKRAGVEFAIIRSSYGHFVEDQQFRRNVKECERYKIPYGLYHYSYVANHAQMKEEAEGFLRQCRSCKPAYPCFIDMEDADGWKARHGVSDAMNIETVYYTCDTLEKAGYYPGVYANLDWLEHRINSPRLDRFDKWVAQWASKITYDKPYGMWQFSDKGTINGYRGWLDFDYAYKDYPKIIKEKGFNGFSKDDGNSSKPEKPKPYLRYHVGDHVHYSGLWTQSNGGNWYPLSSLRVKEGTITKVIKTAQHPYLIEHNIGWANNQVIEDAQKPSIHFHVGELVRFDGLWTASDGGIWYSKDQLLIKSGRITKVIKGAKHPFLINNGLGWASAAVLHHI</sequence>
<dbReference type="SUPFAM" id="SSF51445">
    <property type="entry name" value="(Trans)glycosidases"/>
    <property type="match status" value="1"/>
</dbReference>
<comment type="similarity">
    <text evidence="1">Belongs to the glycosyl hydrolase 25 family.</text>
</comment>
<dbReference type="PANTHER" id="PTHR34135:SF2">
    <property type="entry name" value="LYSOZYME"/>
    <property type="match status" value="1"/>
</dbReference>
<dbReference type="RefSeq" id="WP_132223811.1">
    <property type="nucleotide sequence ID" value="NZ_JANKBG010000003.1"/>
</dbReference>
<proteinExistence type="inferred from homology"/>
<dbReference type="InterPro" id="IPR002053">
    <property type="entry name" value="Glyco_hydro_25"/>
</dbReference>
<gene>
    <name evidence="2" type="ORF">EDD61_10343</name>
</gene>
<keyword evidence="2" id="KW-0378">Hydrolase</keyword>
<comment type="caution">
    <text evidence="2">The sequence shown here is derived from an EMBL/GenBank/DDBJ whole genome shotgun (WGS) entry which is preliminary data.</text>
</comment>
<evidence type="ECO:0000313" key="3">
    <source>
        <dbReference type="Proteomes" id="UP000295773"/>
    </source>
</evidence>
<dbReference type="InterPro" id="IPR017853">
    <property type="entry name" value="GH"/>
</dbReference>
<dbReference type="PANTHER" id="PTHR34135">
    <property type="entry name" value="LYSOZYME"/>
    <property type="match status" value="1"/>
</dbReference>
<dbReference type="Gene3D" id="3.20.20.80">
    <property type="entry name" value="Glycosidases"/>
    <property type="match status" value="1"/>
</dbReference>
<dbReference type="Pfam" id="PF01183">
    <property type="entry name" value="Glyco_hydro_25"/>
    <property type="match status" value="1"/>
</dbReference>
<dbReference type="GO" id="GO:0003796">
    <property type="term" value="F:lysozyme activity"/>
    <property type="evidence" value="ECO:0007669"/>
    <property type="project" value="InterPro"/>
</dbReference>
<dbReference type="PROSITE" id="PS51904">
    <property type="entry name" value="GLYCOSYL_HYDROL_F25_2"/>
    <property type="match status" value="1"/>
</dbReference>
<name>A0A4R3TJZ8_9FIRM</name>
<reference evidence="2 3" key="1">
    <citation type="submission" date="2019-03" db="EMBL/GenBank/DDBJ databases">
        <title>Genomic Encyclopedia of Type Strains, Phase IV (KMG-IV): sequencing the most valuable type-strain genomes for metagenomic binning, comparative biology and taxonomic classification.</title>
        <authorList>
            <person name="Goeker M."/>
        </authorList>
    </citation>
    <scope>NUCLEOTIDE SEQUENCE [LARGE SCALE GENOMIC DNA]</scope>
    <source>
        <strain evidence="2 3">DSM 29481</strain>
    </source>
</reference>
<evidence type="ECO:0000313" key="2">
    <source>
        <dbReference type="EMBL" id="TCU62632.1"/>
    </source>
</evidence>
<accession>A0A4R3TJZ8</accession>
<dbReference type="AlphaFoldDB" id="A0A4R3TJZ8"/>
<organism evidence="2 3">
    <name type="scientific">Longicatena caecimuris</name>
    <dbReference type="NCBI Taxonomy" id="1796635"/>
    <lineage>
        <taxon>Bacteria</taxon>
        <taxon>Bacillati</taxon>
        <taxon>Bacillota</taxon>
        <taxon>Erysipelotrichia</taxon>
        <taxon>Erysipelotrichales</taxon>
        <taxon>Erysipelotrichaceae</taxon>
        <taxon>Longicatena</taxon>
    </lineage>
</organism>
<evidence type="ECO:0000256" key="1">
    <source>
        <dbReference type="ARBA" id="ARBA00010646"/>
    </source>
</evidence>
<dbReference type="CDD" id="cd06414">
    <property type="entry name" value="GH25_LytC-like"/>
    <property type="match status" value="1"/>
</dbReference>
<dbReference type="GO" id="GO:0009253">
    <property type="term" value="P:peptidoglycan catabolic process"/>
    <property type="evidence" value="ECO:0007669"/>
    <property type="project" value="InterPro"/>
</dbReference>